<accession>A0ABR5ZAW9</accession>
<name>A0ABR5ZAW9_9GAMM</name>
<sequence length="826" mass="91391">MRDECIQAVKTASQRSLTAAEIQGIEDRIVKNMRNLARNDPASWRAMSEAERMRRAGQLAADELGREALLKKRRVALTIAARQRLDAHIKDYKGKDGALEALNRTIAFHADGKSRFLSVESRAKATRDYALSQLEELFEAIDPRFFQLFEDSQGVRDLIYEMRGQDSRNGRAKKGAQAWKRVSELLRTRFNDAGGDIGYLEDWGLPQHHSMDKVAQASQSEWVGFVVGKLDRNKYIKENGEPMTDAEIGDFLGNAYNTIATGGLNKLSDKGLRVSGARANRGSAERQIHFKDAESYLDYQQRFGEKSLWDILVNHIDGISKDIALVETYGPNPDHVFRALLDELTSRTATENPSRAGGVKRLSESTENLYNFVAGKTQPIANPDIARWSDNVRNWLIASRLGSALVSSLSDNGTMYLTARVNNLPMSQLLRNQLAALNPTNKDELRLARRAGLAMETLIGSANRWATDNMGPSVSRWTANAVMRASGLSAWSDASKRAYGVTMMGGIGHLTKSHASLSSLDAMDNRILLSKGISESDWSVWKLAQKEDWGNGNDAMLTPESIMRIADDDLKAAGFANPERTRFEAMRKLLGAVSEEVDMAVISPGARERMVTGAGLQRGTWKGELVRSVFLFKSFPIAVVMRHWSRAMNTPSAGGRAAYLAAFLASTTVLGAMSQQINDILSGRNPREAFGDKAPQFWLNALLKGGGLGLYGDFLFSDHTRYGSDAMASMLGPVAGLADDAIKLIQGVPLNAVEGKPEQTGGDAVKFVKGLIPGQNLWYAKAALDHMIFNQMQEYFSPGYLNRMERRSQREFNQTYWWSPGDVTPQ</sequence>
<dbReference type="Proteomes" id="UP000530038">
    <property type="component" value="Unassembled WGS sequence"/>
</dbReference>
<reference evidence="1 2" key="1">
    <citation type="submission" date="2020-07" db="EMBL/GenBank/DDBJ databases">
        <title>Characterization of Pectobacterium aroidearum strains causing soft rot on Amorphophallus konjac.</title>
        <authorList>
            <person name="Xie H."/>
        </authorList>
    </citation>
    <scope>NUCLEOTIDE SEQUENCE [LARGE SCALE GENOMIC DNA]</scope>
    <source>
        <strain evidence="1 2">MY10</strain>
    </source>
</reference>
<evidence type="ECO:0008006" key="3">
    <source>
        <dbReference type="Google" id="ProtNLM"/>
    </source>
</evidence>
<comment type="caution">
    <text evidence="1">The sequence shown here is derived from an EMBL/GenBank/DDBJ whole genome shotgun (WGS) entry which is preliminary data.</text>
</comment>
<dbReference type="RefSeq" id="WP_181828905.1">
    <property type="nucleotide sequence ID" value="NZ_CP104757.1"/>
</dbReference>
<dbReference type="EMBL" id="JACERK010000002">
    <property type="protein sequence ID" value="MBA5231653.1"/>
    <property type="molecule type" value="Genomic_DNA"/>
</dbReference>
<protein>
    <recommendedName>
        <fullName evidence="3">Phage protein</fullName>
    </recommendedName>
</protein>
<proteinExistence type="predicted"/>
<keyword evidence="2" id="KW-1185">Reference proteome</keyword>
<evidence type="ECO:0000313" key="2">
    <source>
        <dbReference type="Proteomes" id="UP000530038"/>
    </source>
</evidence>
<gene>
    <name evidence="1" type="ORF">H2Y56_05910</name>
</gene>
<evidence type="ECO:0000313" key="1">
    <source>
        <dbReference type="EMBL" id="MBA5231653.1"/>
    </source>
</evidence>
<organism evidence="1 2">
    <name type="scientific">Pectobacterium aroidearum</name>
    <dbReference type="NCBI Taxonomy" id="1201031"/>
    <lineage>
        <taxon>Bacteria</taxon>
        <taxon>Pseudomonadati</taxon>
        <taxon>Pseudomonadota</taxon>
        <taxon>Gammaproteobacteria</taxon>
        <taxon>Enterobacterales</taxon>
        <taxon>Pectobacteriaceae</taxon>
        <taxon>Pectobacterium</taxon>
    </lineage>
</organism>